<keyword evidence="1" id="KW-0812">Transmembrane</keyword>
<feature type="transmembrane region" description="Helical" evidence="1">
    <location>
        <begin position="31"/>
        <end position="51"/>
    </location>
</feature>
<feature type="transmembrane region" description="Helical" evidence="1">
    <location>
        <begin position="285"/>
        <end position="304"/>
    </location>
</feature>
<sequence length="491" mass="54701">GQVASCTLPFVVCFFSGKRLDHLWTGESKRWVGLIAALIENFFFGASFYGFNALIPPYVEMGVFQNFCNGTDCTQQEHMFGYSYLAGLMCQLCLLPVTGLLMDRIGLRVTKFVAISILCIGSLFFAFTSASAPYLLFPACMFVGLGSAASLFCNYNICSMFVRVRGLTVSLLTGVFDSSSAIAFFVSQTYPKVTIQTSFIILACGTLIYGSLMAVFILTQKEEDMVPPGQNALESPSTEFFSRQRLSDNEENNRSKNMVDVDEEVLRVINERYPSIQACFHDLPLYLFAFLYMTALMRCSYFFARLSEQLDFAFNKDKTVVNHLLKTSAAISMCEFFLSPITGFILDMSRRTYKRKLENRLNNPDLPLTDAEIYWTHLRALAPAHYLLASCSTIISALLFVVGQQWLYYMLFVGIMLHSSIMASSTITGVMSAFPAKHFGVTVGIVTMVGGAFLAMQYGLLELPVNVANGVLVAISCFMYIPPLILTFKGR</sequence>
<dbReference type="PANTHER" id="PTHR20765:SF1">
    <property type="entry name" value="EQUILIBRATIVE NUCLEOBASE TRANSPORTER 1"/>
    <property type="match status" value="1"/>
</dbReference>
<feature type="transmembrane region" description="Helical" evidence="1">
    <location>
        <begin position="324"/>
        <end position="346"/>
    </location>
</feature>
<dbReference type="InterPro" id="IPR036259">
    <property type="entry name" value="MFS_trans_sf"/>
</dbReference>
<dbReference type="Gene3D" id="1.20.1250.20">
    <property type="entry name" value="MFS general substrate transporter like domains"/>
    <property type="match status" value="1"/>
</dbReference>
<comment type="caution">
    <text evidence="2">The sequence shown here is derived from an EMBL/GenBank/DDBJ whole genome shotgun (WGS) entry which is preliminary data.</text>
</comment>
<reference evidence="2" key="1">
    <citation type="submission" date="2019-05" db="EMBL/GenBank/DDBJ databases">
        <title>Annotation for the trematode Paragonimus heterotremus.</title>
        <authorList>
            <person name="Choi Y.-J."/>
        </authorList>
    </citation>
    <scope>NUCLEOTIDE SEQUENCE</scope>
    <source>
        <strain evidence="2">LC</strain>
    </source>
</reference>
<dbReference type="EMBL" id="LUCH01017391">
    <property type="protein sequence ID" value="KAF5395028.1"/>
    <property type="molecule type" value="Genomic_DNA"/>
</dbReference>
<accession>A0A8J4SFD3</accession>
<feature type="transmembrane region" description="Helical" evidence="1">
    <location>
        <begin position="384"/>
        <end position="402"/>
    </location>
</feature>
<feature type="transmembrane region" description="Helical" evidence="1">
    <location>
        <begin position="167"/>
        <end position="187"/>
    </location>
</feature>
<feature type="non-terminal residue" evidence="2">
    <location>
        <position position="1"/>
    </location>
</feature>
<protein>
    <submittedName>
        <fullName evidence="2">Transporter major facilitator family protein</fullName>
    </submittedName>
</protein>
<evidence type="ECO:0000313" key="3">
    <source>
        <dbReference type="Proteomes" id="UP000748531"/>
    </source>
</evidence>
<dbReference type="AlphaFoldDB" id="A0A8J4SFD3"/>
<gene>
    <name evidence="2" type="ORF">PHET_08694</name>
</gene>
<evidence type="ECO:0000313" key="2">
    <source>
        <dbReference type="EMBL" id="KAF5395028.1"/>
    </source>
</evidence>
<dbReference type="PANTHER" id="PTHR20765">
    <property type="entry name" value="SOLUTE CARRIER FAMILY 43 MEMBER 3-RELATED"/>
    <property type="match status" value="1"/>
</dbReference>
<name>A0A8J4SFD3_9TREM</name>
<dbReference type="SUPFAM" id="SSF103473">
    <property type="entry name" value="MFS general substrate transporter"/>
    <property type="match status" value="1"/>
</dbReference>
<keyword evidence="1" id="KW-0472">Membrane</keyword>
<dbReference type="GO" id="GO:0022857">
    <property type="term" value="F:transmembrane transporter activity"/>
    <property type="evidence" value="ECO:0007669"/>
    <property type="project" value="InterPro"/>
</dbReference>
<dbReference type="Proteomes" id="UP000748531">
    <property type="component" value="Unassembled WGS sequence"/>
</dbReference>
<feature type="transmembrane region" description="Helical" evidence="1">
    <location>
        <begin position="408"/>
        <end position="427"/>
    </location>
</feature>
<feature type="transmembrane region" description="Helical" evidence="1">
    <location>
        <begin position="134"/>
        <end position="155"/>
    </location>
</feature>
<dbReference type="InterPro" id="IPR027197">
    <property type="entry name" value="SLC43A3"/>
</dbReference>
<proteinExistence type="predicted"/>
<dbReference type="OrthoDB" id="330047at2759"/>
<organism evidence="2 3">
    <name type="scientific">Paragonimus heterotremus</name>
    <dbReference type="NCBI Taxonomy" id="100268"/>
    <lineage>
        <taxon>Eukaryota</taxon>
        <taxon>Metazoa</taxon>
        <taxon>Spiralia</taxon>
        <taxon>Lophotrochozoa</taxon>
        <taxon>Platyhelminthes</taxon>
        <taxon>Trematoda</taxon>
        <taxon>Digenea</taxon>
        <taxon>Plagiorchiida</taxon>
        <taxon>Troglotremata</taxon>
        <taxon>Troglotrematidae</taxon>
        <taxon>Paragonimus</taxon>
    </lineage>
</organism>
<feature type="transmembrane region" description="Helical" evidence="1">
    <location>
        <begin position="82"/>
        <end position="102"/>
    </location>
</feature>
<keyword evidence="3" id="KW-1185">Reference proteome</keyword>
<evidence type="ECO:0000256" key="1">
    <source>
        <dbReference type="SAM" id="Phobius"/>
    </source>
</evidence>
<dbReference type="Pfam" id="PF07690">
    <property type="entry name" value="MFS_1"/>
    <property type="match status" value="1"/>
</dbReference>
<feature type="transmembrane region" description="Helical" evidence="1">
    <location>
        <begin position="439"/>
        <end position="461"/>
    </location>
</feature>
<dbReference type="InterPro" id="IPR011701">
    <property type="entry name" value="MFS"/>
</dbReference>
<keyword evidence="1" id="KW-1133">Transmembrane helix</keyword>
<feature type="transmembrane region" description="Helical" evidence="1">
    <location>
        <begin position="199"/>
        <end position="218"/>
    </location>
</feature>
<feature type="transmembrane region" description="Helical" evidence="1">
    <location>
        <begin position="467"/>
        <end position="488"/>
    </location>
</feature>
<feature type="transmembrane region" description="Helical" evidence="1">
    <location>
        <begin position="109"/>
        <end position="128"/>
    </location>
</feature>